<protein>
    <submittedName>
        <fullName evidence="2">Nucleotidyltransferase</fullName>
    </submittedName>
</protein>
<dbReference type="GO" id="GO:0016740">
    <property type="term" value="F:transferase activity"/>
    <property type="evidence" value="ECO:0007669"/>
    <property type="project" value="UniProtKB-KW"/>
</dbReference>
<dbReference type="AlphaFoldDB" id="A0A5C6RM10"/>
<dbReference type="Gene3D" id="3.90.550.10">
    <property type="entry name" value="Spore Coat Polysaccharide Biosynthesis Protein SpsA, Chain A"/>
    <property type="match status" value="1"/>
</dbReference>
<dbReference type="RefSeq" id="WP_147167365.1">
    <property type="nucleotide sequence ID" value="NZ_VOOR01000017.1"/>
</dbReference>
<name>A0A5C6RM10_9BACT</name>
<accession>A0A5C6RM10</accession>
<feature type="domain" description="Nucleotidyl transferase" evidence="1">
    <location>
        <begin position="4"/>
        <end position="234"/>
    </location>
</feature>
<keyword evidence="2" id="KW-0808">Transferase</keyword>
<gene>
    <name evidence="2" type="ORF">FRY97_09950</name>
</gene>
<dbReference type="CDD" id="cd04181">
    <property type="entry name" value="NTP_transferase"/>
    <property type="match status" value="1"/>
</dbReference>
<dbReference type="InterPro" id="IPR050486">
    <property type="entry name" value="Mannose-1P_guanyltransferase"/>
</dbReference>
<dbReference type="Gene3D" id="2.160.10.10">
    <property type="entry name" value="Hexapeptide repeat proteins"/>
    <property type="match status" value="1"/>
</dbReference>
<reference evidence="2 3" key="1">
    <citation type="submission" date="2019-08" db="EMBL/GenBank/DDBJ databases">
        <title>Genome of Phaeodactylibacter luteus.</title>
        <authorList>
            <person name="Bowman J.P."/>
        </authorList>
    </citation>
    <scope>NUCLEOTIDE SEQUENCE [LARGE SCALE GENOMIC DNA]</scope>
    <source>
        <strain evidence="2 3">KCTC 42180</strain>
    </source>
</reference>
<dbReference type="EMBL" id="VOOR01000017">
    <property type="protein sequence ID" value="TXB63293.1"/>
    <property type="molecule type" value="Genomic_DNA"/>
</dbReference>
<dbReference type="OrthoDB" id="9803871at2"/>
<dbReference type="InterPro" id="IPR005835">
    <property type="entry name" value="NTP_transferase_dom"/>
</dbReference>
<evidence type="ECO:0000259" key="1">
    <source>
        <dbReference type="Pfam" id="PF00483"/>
    </source>
</evidence>
<comment type="caution">
    <text evidence="2">The sequence shown here is derived from an EMBL/GenBank/DDBJ whole genome shotgun (WGS) entry which is preliminary data.</text>
</comment>
<keyword evidence="3" id="KW-1185">Reference proteome</keyword>
<sequence length="334" mass="36336">MKIIIPMAGRGSRLRPHTLTIPKPLLPVAGKPIVQRIVEDLAEALSEPVEEVAFIIGDFGKAAEEQLRGIAAGIGAKASIYTQDEPLGPGHAVLCAKPSLSGNCIVAFADTLFKANFAFDPSEDGIIWVQRVEDPSSFGVVKTNEANVITEFVEKSPTFVSDMAIVGLYYFRDGDRLRDTLQHIVEEDIRDKGEYQLTTALELLKNGGVQFRPSLIEEWLDCGNKDNVVATNRRMLQLKDGKEALVADSVMVENAVIIPPCYIGENTVIRNSVVGPHVSLGHNSTVEQSVISDAVIQNETQIRHANISKAMLGNFVSFEGEPAAVSIGDYSEHK</sequence>
<evidence type="ECO:0000313" key="3">
    <source>
        <dbReference type="Proteomes" id="UP000321580"/>
    </source>
</evidence>
<dbReference type="PANTHER" id="PTHR22572">
    <property type="entry name" value="SUGAR-1-PHOSPHATE GUANYL TRANSFERASE"/>
    <property type="match status" value="1"/>
</dbReference>
<dbReference type="Proteomes" id="UP000321580">
    <property type="component" value="Unassembled WGS sequence"/>
</dbReference>
<dbReference type="SUPFAM" id="SSF53448">
    <property type="entry name" value="Nucleotide-diphospho-sugar transferases"/>
    <property type="match status" value="1"/>
</dbReference>
<dbReference type="Pfam" id="PF00483">
    <property type="entry name" value="NTP_transferase"/>
    <property type="match status" value="1"/>
</dbReference>
<dbReference type="InterPro" id="IPR029044">
    <property type="entry name" value="Nucleotide-diphossugar_trans"/>
</dbReference>
<evidence type="ECO:0000313" key="2">
    <source>
        <dbReference type="EMBL" id="TXB63293.1"/>
    </source>
</evidence>
<proteinExistence type="predicted"/>
<organism evidence="2 3">
    <name type="scientific">Phaeodactylibacter luteus</name>
    <dbReference type="NCBI Taxonomy" id="1564516"/>
    <lineage>
        <taxon>Bacteria</taxon>
        <taxon>Pseudomonadati</taxon>
        <taxon>Bacteroidota</taxon>
        <taxon>Saprospiria</taxon>
        <taxon>Saprospirales</taxon>
        <taxon>Haliscomenobacteraceae</taxon>
        <taxon>Phaeodactylibacter</taxon>
    </lineage>
</organism>